<evidence type="ECO:0000313" key="3">
    <source>
        <dbReference type="EMBL" id="TYZ09554.1"/>
    </source>
</evidence>
<keyword evidence="1" id="KW-0597">Phosphoprotein</keyword>
<evidence type="ECO:0000313" key="4">
    <source>
        <dbReference type="Proteomes" id="UP000322791"/>
    </source>
</evidence>
<name>A0A5D6V4L5_9BACT</name>
<dbReference type="InterPro" id="IPR008207">
    <property type="entry name" value="Sig_transdc_His_kin_Hpt_dom"/>
</dbReference>
<accession>A0A5D6V4L5</accession>
<dbReference type="GO" id="GO:0000160">
    <property type="term" value="P:phosphorelay signal transduction system"/>
    <property type="evidence" value="ECO:0007669"/>
    <property type="project" value="InterPro"/>
</dbReference>
<protein>
    <submittedName>
        <fullName evidence="3">Hpt domain-containing protein</fullName>
    </submittedName>
</protein>
<dbReference type="Gene3D" id="1.20.120.160">
    <property type="entry name" value="HPT domain"/>
    <property type="match status" value="1"/>
</dbReference>
<dbReference type="PROSITE" id="PS50894">
    <property type="entry name" value="HPT"/>
    <property type="match status" value="1"/>
</dbReference>
<evidence type="ECO:0000259" key="2">
    <source>
        <dbReference type="PROSITE" id="PS50894"/>
    </source>
</evidence>
<evidence type="ECO:0000256" key="1">
    <source>
        <dbReference type="PROSITE-ProRule" id="PRU00110"/>
    </source>
</evidence>
<dbReference type="GO" id="GO:0004672">
    <property type="term" value="F:protein kinase activity"/>
    <property type="evidence" value="ECO:0007669"/>
    <property type="project" value="UniProtKB-ARBA"/>
</dbReference>
<gene>
    <name evidence="3" type="ORF">FY528_09930</name>
</gene>
<dbReference type="SUPFAM" id="SSF47226">
    <property type="entry name" value="Histidine-containing phosphotransfer domain, HPT domain"/>
    <property type="match status" value="1"/>
</dbReference>
<dbReference type="InterPro" id="IPR036641">
    <property type="entry name" value="HPT_dom_sf"/>
</dbReference>
<dbReference type="Proteomes" id="UP000322791">
    <property type="component" value="Unassembled WGS sequence"/>
</dbReference>
<keyword evidence="4" id="KW-1185">Reference proteome</keyword>
<feature type="modified residue" description="Phosphohistidine" evidence="1">
    <location>
        <position position="63"/>
    </location>
</feature>
<dbReference type="Pfam" id="PF01627">
    <property type="entry name" value="Hpt"/>
    <property type="match status" value="1"/>
</dbReference>
<dbReference type="RefSeq" id="WP_149070851.1">
    <property type="nucleotide sequence ID" value="NZ_VTHL01000009.1"/>
</dbReference>
<reference evidence="3 4" key="1">
    <citation type="submission" date="2019-08" db="EMBL/GenBank/DDBJ databases">
        <authorList>
            <person name="Seo M.-J."/>
        </authorList>
    </citation>
    <scope>NUCLEOTIDE SEQUENCE [LARGE SCALE GENOMIC DNA]</scope>
    <source>
        <strain evidence="3 4">KIGAM108</strain>
    </source>
</reference>
<comment type="caution">
    <text evidence="3">The sequence shown here is derived from an EMBL/GenBank/DDBJ whole genome shotgun (WGS) entry which is preliminary data.</text>
</comment>
<organism evidence="3 4">
    <name type="scientific">Hymenobacter lutimineralis</name>
    <dbReference type="NCBI Taxonomy" id="2606448"/>
    <lineage>
        <taxon>Bacteria</taxon>
        <taxon>Pseudomonadati</taxon>
        <taxon>Bacteroidota</taxon>
        <taxon>Cytophagia</taxon>
        <taxon>Cytophagales</taxon>
        <taxon>Hymenobacteraceae</taxon>
        <taxon>Hymenobacter</taxon>
    </lineage>
</organism>
<sequence length="121" mass="13345">MPAAYPPDALTPDWSLLEELAGSNPGFIRRILETFLQQAPAHYQAFRAAARAADFPQLAREAHRLRGQLAYFGLANLVSQLEQLEAAAKTADPRALPATEHIAHQLLLVLPLVEARCQRLP</sequence>
<feature type="domain" description="HPt" evidence="2">
    <location>
        <begin position="24"/>
        <end position="121"/>
    </location>
</feature>
<dbReference type="AlphaFoldDB" id="A0A5D6V4L5"/>
<proteinExistence type="predicted"/>
<dbReference type="EMBL" id="VTHL01000009">
    <property type="protein sequence ID" value="TYZ09554.1"/>
    <property type="molecule type" value="Genomic_DNA"/>
</dbReference>